<gene>
    <name evidence="1" type="ORF">FBZ93_111176</name>
</gene>
<organism evidence="1 2">
    <name type="scientific">Bradyrhizobium macuxiense</name>
    <dbReference type="NCBI Taxonomy" id="1755647"/>
    <lineage>
        <taxon>Bacteria</taxon>
        <taxon>Pseudomonadati</taxon>
        <taxon>Pseudomonadota</taxon>
        <taxon>Alphaproteobacteria</taxon>
        <taxon>Hyphomicrobiales</taxon>
        <taxon>Nitrobacteraceae</taxon>
        <taxon>Bradyrhizobium</taxon>
    </lineage>
</organism>
<dbReference type="AlphaFoldDB" id="A0A560LCU7"/>
<evidence type="ECO:0000313" key="1">
    <source>
        <dbReference type="EMBL" id="TWB93137.1"/>
    </source>
</evidence>
<reference evidence="1 2" key="1">
    <citation type="submission" date="2019-06" db="EMBL/GenBank/DDBJ databases">
        <title>Genomic Encyclopedia of Type Strains, Phase IV (KMG-V): Genome sequencing to study the core and pangenomes of soil and plant-associated prokaryotes.</title>
        <authorList>
            <person name="Whitman W."/>
        </authorList>
    </citation>
    <scope>NUCLEOTIDE SEQUENCE [LARGE SCALE GENOMIC DNA]</scope>
    <source>
        <strain evidence="1 2">BR 10355</strain>
    </source>
</reference>
<name>A0A560LCU7_9BRAD</name>
<proteinExistence type="predicted"/>
<sequence length="70" mass="8157">MMVHLWVNLEIADNRANYLVIRTITTLENLQLTLKYGEKQFHIAMLSTQKIDDHLHCSIEEPVKEVASLH</sequence>
<keyword evidence="2" id="KW-1185">Reference proteome</keyword>
<comment type="caution">
    <text evidence="1">The sequence shown here is derived from an EMBL/GenBank/DDBJ whole genome shotgun (WGS) entry which is preliminary data.</text>
</comment>
<accession>A0A560LCU7</accession>
<protein>
    <submittedName>
        <fullName evidence="1">Uncharacterized protein</fullName>
    </submittedName>
</protein>
<dbReference type="Proteomes" id="UP000321304">
    <property type="component" value="Unassembled WGS sequence"/>
</dbReference>
<dbReference type="EMBL" id="VITY01000011">
    <property type="protein sequence ID" value="TWB93137.1"/>
    <property type="molecule type" value="Genomic_DNA"/>
</dbReference>
<evidence type="ECO:0000313" key="2">
    <source>
        <dbReference type="Proteomes" id="UP000321304"/>
    </source>
</evidence>